<accession>A0A316ZFZ0</accession>
<feature type="region of interest" description="Disordered" evidence="1">
    <location>
        <begin position="1"/>
        <end position="76"/>
    </location>
</feature>
<protein>
    <submittedName>
        <fullName evidence="2">Uncharacterized protein</fullName>
    </submittedName>
</protein>
<dbReference type="AlphaFoldDB" id="A0A316ZFZ0"/>
<dbReference type="GeneID" id="37266979"/>
<gene>
    <name evidence="2" type="ORF">FA09DRAFT_199606</name>
</gene>
<reference evidence="2 3" key="1">
    <citation type="journal article" date="2018" name="Mol. Biol. Evol.">
        <title>Broad Genomic Sampling Reveals a Smut Pathogenic Ancestry of the Fungal Clade Ustilaginomycotina.</title>
        <authorList>
            <person name="Kijpornyongpan T."/>
            <person name="Mondo S.J."/>
            <person name="Barry K."/>
            <person name="Sandor L."/>
            <person name="Lee J."/>
            <person name="Lipzen A."/>
            <person name="Pangilinan J."/>
            <person name="LaButti K."/>
            <person name="Hainaut M."/>
            <person name="Henrissat B."/>
            <person name="Grigoriev I.V."/>
            <person name="Spatafora J.W."/>
            <person name="Aime M.C."/>
        </authorList>
    </citation>
    <scope>NUCLEOTIDE SEQUENCE [LARGE SCALE GENOMIC DNA]</scope>
    <source>
        <strain evidence="2 3">MCA 4186</strain>
    </source>
</reference>
<dbReference type="Proteomes" id="UP000245946">
    <property type="component" value="Unassembled WGS sequence"/>
</dbReference>
<sequence length="155" mass="17199">MAPVESRTPLREERPRPQPSPATRLLPASHLRASTPHASKGTTLRSAHREPSTQARSHAVRPLESRAETSSAEDALSVRQLAEAARAKRKAALQHRQTNLETTEAEARVVQQRAAEMRSAADRIMQVRSAECWSIAAMLIFAMAHRRLRATQVVN</sequence>
<proteinExistence type="predicted"/>
<feature type="compositionally biased region" description="Polar residues" evidence="1">
    <location>
        <begin position="36"/>
        <end position="45"/>
    </location>
</feature>
<evidence type="ECO:0000313" key="3">
    <source>
        <dbReference type="Proteomes" id="UP000245946"/>
    </source>
</evidence>
<evidence type="ECO:0000256" key="1">
    <source>
        <dbReference type="SAM" id="MobiDB-lite"/>
    </source>
</evidence>
<keyword evidence="3" id="KW-1185">Reference proteome</keyword>
<evidence type="ECO:0000313" key="2">
    <source>
        <dbReference type="EMBL" id="PWN99948.1"/>
    </source>
</evidence>
<dbReference type="RefSeq" id="XP_025600227.1">
    <property type="nucleotide sequence ID" value="XM_025739433.1"/>
</dbReference>
<dbReference type="EMBL" id="KZ819286">
    <property type="protein sequence ID" value="PWN99948.1"/>
    <property type="molecule type" value="Genomic_DNA"/>
</dbReference>
<name>A0A316ZFZ0_9BASI</name>
<organism evidence="2 3">
    <name type="scientific">Tilletiopsis washingtonensis</name>
    <dbReference type="NCBI Taxonomy" id="58919"/>
    <lineage>
        <taxon>Eukaryota</taxon>
        <taxon>Fungi</taxon>
        <taxon>Dikarya</taxon>
        <taxon>Basidiomycota</taxon>
        <taxon>Ustilaginomycotina</taxon>
        <taxon>Exobasidiomycetes</taxon>
        <taxon>Entylomatales</taxon>
        <taxon>Entylomatales incertae sedis</taxon>
        <taxon>Tilletiopsis</taxon>
    </lineage>
</organism>